<keyword evidence="3" id="KW-1185">Reference proteome</keyword>
<gene>
    <name evidence="2" type="ORF">CHS0354_032098</name>
</gene>
<comment type="caution">
    <text evidence="2">The sequence shown here is derived from an EMBL/GenBank/DDBJ whole genome shotgun (WGS) entry which is preliminary data.</text>
</comment>
<reference evidence="2" key="3">
    <citation type="submission" date="2023-05" db="EMBL/GenBank/DDBJ databases">
        <authorList>
            <person name="Smith C.H."/>
        </authorList>
    </citation>
    <scope>NUCLEOTIDE SEQUENCE</scope>
    <source>
        <strain evidence="2">CHS0354</strain>
        <tissue evidence="2">Mantle</tissue>
    </source>
</reference>
<organism evidence="2 3">
    <name type="scientific">Potamilus streckersoni</name>
    <dbReference type="NCBI Taxonomy" id="2493646"/>
    <lineage>
        <taxon>Eukaryota</taxon>
        <taxon>Metazoa</taxon>
        <taxon>Spiralia</taxon>
        <taxon>Lophotrochozoa</taxon>
        <taxon>Mollusca</taxon>
        <taxon>Bivalvia</taxon>
        <taxon>Autobranchia</taxon>
        <taxon>Heteroconchia</taxon>
        <taxon>Palaeoheterodonta</taxon>
        <taxon>Unionida</taxon>
        <taxon>Unionoidea</taxon>
        <taxon>Unionidae</taxon>
        <taxon>Ambleminae</taxon>
        <taxon>Lampsilini</taxon>
        <taxon>Potamilus</taxon>
    </lineage>
</organism>
<evidence type="ECO:0000313" key="2">
    <source>
        <dbReference type="EMBL" id="KAK3612481.1"/>
    </source>
</evidence>
<reference evidence="2" key="1">
    <citation type="journal article" date="2021" name="Genome Biol. Evol.">
        <title>A High-Quality Reference Genome for a Parasitic Bivalve with Doubly Uniparental Inheritance (Bivalvia: Unionida).</title>
        <authorList>
            <person name="Smith C.H."/>
        </authorList>
    </citation>
    <scope>NUCLEOTIDE SEQUENCE</scope>
    <source>
        <strain evidence="2">CHS0354</strain>
    </source>
</reference>
<name>A0AAE0WFK2_9BIVA</name>
<proteinExistence type="predicted"/>
<dbReference type="EMBL" id="JAEAOA010001901">
    <property type="protein sequence ID" value="KAK3612481.1"/>
    <property type="molecule type" value="Genomic_DNA"/>
</dbReference>
<reference evidence="2" key="2">
    <citation type="journal article" date="2021" name="Genome Biol. Evol.">
        <title>Developing a high-quality reference genome for a parasitic bivalve with doubly uniparental inheritance (Bivalvia: Unionida).</title>
        <authorList>
            <person name="Smith C.H."/>
        </authorList>
    </citation>
    <scope>NUCLEOTIDE SEQUENCE</scope>
    <source>
        <strain evidence="2">CHS0354</strain>
        <tissue evidence="2">Mantle</tissue>
    </source>
</reference>
<sequence length="126" mass="14499">MLQQLKPIICYNNSSRYVTTHTDYRKQFRLITSYNSDRSQETSQTVTCYNPDRSQDTKQVDSPCTGCQRGDLTYVMGISIPGDTQVVRKQQTNEYGHSDKNSSQKKYSKRTVLLKIFTANLWGTLV</sequence>
<dbReference type="Proteomes" id="UP001195483">
    <property type="component" value="Unassembled WGS sequence"/>
</dbReference>
<evidence type="ECO:0000256" key="1">
    <source>
        <dbReference type="SAM" id="MobiDB-lite"/>
    </source>
</evidence>
<evidence type="ECO:0000313" key="3">
    <source>
        <dbReference type="Proteomes" id="UP001195483"/>
    </source>
</evidence>
<protein>
    <submittedName>
        <fullName evidence="2">Uncharacterized protein</fullName>
    </submittedName>
</protein>
<dbReference type="AlphaFoldDB" id="A0AAE0WFK2"/>
<feature type="region of interest" description="Disordered" evidence="1">
    <location>
        <begin position="43"/>
        <end position="62"/>
    </location>
</feature>
<accession>A0AAE0WFK2</accession>